<dbReference type="AlphaFoldDB" id="A0A2S4UQK0"/>
<dbReference type="VEuPathDB" id="FungiDB:PSTT_13725"/>
<evidence type="ECO:0000256" key="1">
    <source>
        <dbReference type="SAM" id="MobiDB-lite"/>
    </source>
</evidence>
<dbReference type="VEuPathDB" id="FungiDB:PSHT_12637"/>
<sequence length="82" mass="9105">MSCIKTGNVDDDDAENNSEVSDVESDSQLSLDGLPDPMTRDASGNQIELSHHELSLRRAGLLDYADQLIAQTSHTFFEDEHR</sequence>
<comment type="caution">
    <text evidence="2">The sequence shown here is derived from an EMBL/GenBank/DDBJ whole genome shotgun (WGS) entry which is preliminary data.</text>
</comment>
<feature type="compositionally biased region" description="Acidic residues" evidence="1">
    <location>
        <begin position="9"/>
        <end position="25"/>
    </location>
</feature>
<reference evidence="2" key="1">
    <citation type="submission" date="2017-12" db="EMBL/GenBank/DDBJ databases">
        <title>Gene loss provides genomic basis for host adaptation in cereal stripe rust fungi.</title>
        <authorList>
            <person name="Xia C."/>
        </authorList>
    </citation>
    <scope>NUCLEOTIDE SEQUENCE [LARGE SCALE GENOMIC DNA]</scope>
    <source>
        <strain evidence="2">93-210</strain>
    </source>
</reference>
<name>A0A2S4UQK0_9BASI</name>
<dbReference type="Proteomes" id="UP000239156">
    <property type="component" value="Unassembled WGS sequence"/>
</dbReference>
<accession>A0A2S4UQK0</accession>
<feature type="region of interest" description="Disordered" evidence="1">
    <location>
        <begin position="1"/>
        <end position="46"/>
    </location>
</feature>
<keyword evidence="3" id="KW-1185">Reference proteome</keyword>
<dbReference type="EMBL" id="PKSL01000199">
    <property type="protein sequence ID" value="POV99501.1"/>
    <property type="molecule type" value="Genomic_DNA"/>
</dbReference>
<protein>
    <submittedName>
        <fullName evidence="2">Uncharacterized protein</fullName>
    </submittedName>
</protein>
<evidence type="ECO:0000313" key="3">
    <source>
        <dbReference type="Proteomes" id="UP000239156"/>
    </source>
</evidence>
<gene>
    <name evidence="2" type="ORF">PSTT_13725</name>
</gene>
<evidence type="ECO:0000313" key="2">
    <source>
        <dbReference type="EMBL" id="POV99501.1"/>
    </source>
</evidence>
<organism evidence="2 3">
    <name type="scientific">Puccinia striiformis</name>
    <dbReference type="NCBI Taxonomy" id="27350"/>
    <lineage>
        <taxon>Eukaryota</taxon>
        <taxon>Fungi</taxon>
        <taxon>Dikarya</taxon>
        <taxon>Basidiomycota</taxon>
        <taxon>Pucciniomycotina</taxon>
        <taxon>Pucciniomycetes</taxon>
        <taxon>Pucciniales</taxon>
        <taxon>Pucciniaceae</taxon>
        <taxon>Puccinia</taxon>
    </lineage>
</organism>
<proteinExistence type="predicted"/>